<keyword evidence="10" id="KW-1185">Reference proteome</keyword>
<feature type="transmembrane region" description="Helical" evidence="7">
    <location>
        <begin position="87"/>
        <end position="104"/>
    </location>
</feature>
<comment type="similarity">
    <text evidence="2 6">Belongs to the cytochrome c oxidase subunit 3 family.</text>
</comment>
<dbReference type="InterPro" id="IPR013833">
    <property type="entry name" value="Cyt_c_oxidase_su3_a-hlx"/>
</dbReference>
<evidence type="ECO:0000313" key="9">
    <source>
        <dbReference type="EMBL" id="PSH61987.1"/>
    </source>
</evidence>
<sequence>MEALETAAADTDDFLVWVLVLSELAAFGILIAAFLLAAVRDPESFALARLHLSPGLATANTLLLLTSGWQAAMAARRHATVRQQRRALVFAALLGFVFTIIKLVEFNSEMRFAASASFNAFFELYFIITGFHVIHVVFGAMVLLLVAWRPGNSNIALITALWHMIDLIWIVMFPIIYLV</sequence>
<dbReference type="PROSITE" id="PS50253">
    <property type="entry name" value="COX3"/>
    <property type="match status" value="1"/>
</dbReference>
<dbReference type="Gene3D" id="1.20.120.80">
    <property type="entry name" value="Cytochrome c oxidase, subunit III, four-helix bundle"/>
    <property type="match status" value="1"/>
</dbReference>
<keyword evidence="5 7" id="KW-0472">Membrane</keyword>
<feature type="transmembrane region" description="Helical" evidence="7">
    <location>
        <begin position="155"/>
        <end position="177"/>
    </location>
</feature>
<feature type="transmembrane region" description="Helical" evidence="7">
    <location>
        <begin position="14"/>
        <end position="39"/>
    </location>
</feature>
<comment type="subcellular location">
    <subcellularLocation>
        <location evidence="6">Cell membrane</location>
        <topology evidence="6">Multi-pass membrane protein</topology>
    </subcellularLocation>
    <subcellularLocation>
        <location evidence="1">Membrane</location>
        <topology evidence="1">Multi-pass membrane protein</topology>
    </subcellularLocation>
</comment>
<dbReference type="PANTHER" id="PTHR11403:SF6">
    <property type="entry name" value="NITRIC OXIDE REDUCTASE SUBUNIT E"/>
    <property type="match status" value="1"/>
</dbReference>
<proteinExistence type="inferred from homology"/>
<dbReference type="InterPro" id="IPR000298">
    <property type="entry name" value="Cyt_c_oxidase-like_su3"/>
</dbReference>
<evidence type="ECO:0000256" key="4">
    <source>
        <dbReference type="ARBA" id="ARBA00022989"/>
    </source>
</evidence>
<evidence type="ECO:0000313" key="10">
    <source>
        <dbReference type="Proteomes" id="UP000241444"/>
    </source>
</evidence>
<dbReference type="InterPro" id="IPR024791">
    <property type="entry name" value="Cyt_c/ubiquinol_Oxase_su3"/>
</dbReference>
<dbReference type="GO" id="GO:0019646">
    <property type="term" value="P:aerobic electron transport chain"/>
    <property type="evidence" value="ECO:0007669"/>
    <property type="project" value="InterPro"/>
</dbReference>
<evidence type="ECO:0000259" key="8">
    <source>
        <dbReference type="PROSITE" id="PS50253"/>
    </source>
</evidence>
<dbReference type="RefSeq" id="WP_106714018.1">
    <property type="nucleotide sequence ID" value="NZ_PGGO01000033.1"/>
</dbReference>
<evidence type="ECO:0000256" key="7">
    <source>
        <dbReference type="SAM" id="Phobius"/>
    </source>
</evidence>
<evidence type="ECO:0000256" key="6">
    <source>
        <dbReference type="RuleBase" id="RU003376"/>
    </source>
</evidence>
<dbReference type="PANTHER" id="PTHR11403">
    <property type="entry name" value="CYTOCHROME C OXIDASE SUBUNIT III"/>
    <property type="match status" value="1"/>
</dbReference>
<reference evidence="10" key="1">
    <citation type="submission" date="2017-11" db="EMBL/GenBank/DDBJ databases">
        <authorList>
            <person name="Kuznetsova I."/>
            <person name="Sazanova A."/>
            <person name="Chirak E."/>
            <person name="Safronova V."/>
            <person name="Willems A."/>
        </authorList>
    </citation>
    <scope>NUCLEOTIDE SEQUENCE [LARGE SCALE GENOMIC DNA]</scope>
    <source>
        <strain evidence="10">STM 196</strain>
    </source>
</reference>
<evidence type="ECO:0000256" key="1">
    <source>
        <dbReference type="ARBA" id="ARBA00004141"/>
    </source>
</evidence>
<gene>
    <name evidence="9" type="ORF">CU102_26220</name>
</gene>
<feature type="domain" description="Heme-copper oxidase subunit III family profile" evidence="8">
    <location>
        <begin position="16"/>
        <end position="179"/>
    </location>
</feature>
<dbReference type="OrthoDB" id="9810850at2"/>
<dbReference type="Proteomes" id="UP000241444">
    <property type="component" value="Unassembled WGS sequence"/>
</dbReference>
<evidence type="ECO:0000256" key="5">
    <source>
        <dbReference type="ARBA" id="ARBA00023136"/>
    </source>
</evidence>
<protein>
    <submittedName>
        <fullName evidence="9">NorE accessory protein for nitric oxide reductase</fullName>
    </submittedName>
</protein>
<comment type="caution">
    <text evidence="9">The sequence shown here is derived from an EMBL/GenBank/DDBJ whole genome shotgun (WGS) entry which is preliminary data.</text>
</comment>
<evidence type="ECO:0000256" key="2">
    <source>
        <dbReference type="ARBA" id="ARBA00010581"/>
    </source>
</evidence>
<dbReference type="AlphaFoldDB" id="A0A2P7B684"/>
<dbReference type="GO" id="GO:0005886">
    <property type="term" value="C:plasma membrane"/>
    <property type="evidence" value="ECO:0007669"/>
    <property type="project" value="UniProtKB-SubCell"/>
</dbReference>
<dbReference type="InterPro" id="IPR035973">
    <property type="entry name" value="Cyt_c_oxidase_su3-like_sf"/>
</dbReference>
<dbReference type="EMBL" id="PGGO01000033">
    <property type="protein sequence ID" value="PSH61987.1"/>
    <property type="molecule type" value="Genomic_DNA"/>
</dbReference>
<dbReference type="GO" id="GO:0004129">
    <property type="term" value="F:cytochrome-c oxidase activity"/>
    <property type="evidence" value="ECO:0007669"/>
    <property type="project" value="InterPro"/>
</dbReference>
<feature type="transmembrane region" description="Helical" evidence="7">
    <location>
        <begin position="124"/>
        <end position="148"/>
    </location>
</feature>
<accession>A0A2P7B684</accession>
<organism evidence="9 10">
    <name type="scientific">Phyllobacterium brassicacearum</name>
    <dbReference type="NCBI Taxonomy" id="314235"/>
    <lineage>
        <taxon>Bacteria</taxon>
        <taxon>Pseudomonadati</taxon>
        <taxon>Pseudomonadota</taxon>
        <taxon>Alphaproteobacteria</taxon>
        <taxon>Hyphomicrobiales</taxon>
        <taxon>Phyllobacteriaceae</taxon>
        <taxon>Phyllobacterium</taxon>
    </lineage>
</organism>
<evidence type="ECO:0000256" key="3">
    <source>
        <dbReference type="ARBA" id="ARBA00022692"/>
    </source>
</evidence>
<name>A0A2P7B684_9HYPH</name>
<keyword evidence="4 7" id="KW-1133">Transmembrane helix</keyword>
<dbReference type="SUPFAM" id="SSF81452">
    <property type="entry name" value="Cytochrome c oxidase subunit III-like"/>
    <property type="match status" value="1"/>
</dbReference>
<dbReference type="Pfam" id="PF00510">
    <property type="entry name" value="COX3"/>
    <property type="match status" value="1"/>
</dbReference>
<keyword evidence="3 6" id="KW-0812">Transmembrane</keyword>